<dbReference type="AlphaFoldDB" id="A0A9J6GXW2"/>
<evidence type="ECO:0000313" key="3">
    <source>
        <dbReference type="EMBL" id="KAH9380314.1"/>
    </source>
</evidence>
<evidence type="ECO:0000313" key="4">
    <source>
        <dbReference type="Proteomes" id="UP000821853"/>
    </source>
</evidence>
<dbReference type="InterPro" id="IPR018928">
    <property type="entry name" value="HAP2/GCS1_dom"/>
</dbReference>
<organism evidence="3 4">
    <name type="scientific">Haemaphysalis longicornis</name>
    <name type="common">Bush tick</name>
    <dbReference type="NCBI Taxonomy" id="44386"/>
    <lineage>
        <taxon>Eukaryota</taxon>
        <taxon>Metazoa</taxon>
        <taxon>Ecdysozoa</taxon>
        <taxon>Arthropoda</taxon>
        <taxon>Chelicerata</taxon>
        <taxon>Arachnida</taxon>
        <taxon>Acari</taxon>
        <taxon>Parasitiformes</taxon>
        <taxon>Ixodida</taxon>
        <taxon>Ixodoidea</taxon>
        <taxon>Ixodidae</taxon>
        <taxon>Haemaphysalinae</taxon>
        <taxon>Haemaphysalis</taxon>
    </lineage>
</organism>
<gene>
    <name evidence="3" type="ORF">HPB48_013158</name>
</gene>
<protein>
    <recommendedName>
        <fullName evidence="2">Generative cell specific-1/HAP2 domain-containing protein</fullName>
    </recommendedName>
</protein>
<dbReference type="VEuPathDB" id="VectorBase:HLOH_054764"/>
<keyword evidence="4" id="KW-1185">Reference proteome</keyword>
<reference evidence="3 4" key="1">
    <citation type="journal article" date="2020" name="Cell">
        <title>Large-Scale Comparative Analyses of Tick Genomes Elucidate Their Genetic Diversity and Vector Capacities.</title>
        <authorList>
            <consortium name="Tick Genome and Microbiome Consortium (TIGMIC)"/>
            <person name="Jia N."/>
            <person name="Wang J."/>
            <person name="Shi W."/>
            <person name="Du L."/>
            <person name="Sun Y."/>
            <person name="Zhan W."/>
            <person name="Jiang J.F."/>
            <person name="Wang Q."/>
            <person name="Zhang B."/>
            <person name="Ji P."/>
            <person name="Bell-Sakyi L."/>
            <person name="Cui X.M."/>
            <person name="Yuan T.T."/>
            <person name="Jiang B.G."/>
            <person name="Yang W.F."/>
            <person name="Lam T.T."/>
            <person name="Chang Q.C."/>
            <person name="Ding S.J."/>
            <person name="Wang X.J."/>
            <person name="Zhu J.G."/>
            <person name="Ruan X.D."/>
            <person name="Zhao L."/>
            <person name="Wei J.T."/>
            <person name="Ye R.Z."/>
            <person name="Que T.C."/>
            <person name="Du C.H."/>
            <person name="Zhou Y.H."/>
            <person name="Cheng J.X."/>
            <person name="Dai P.F."/>
            <person name="Guo W.B."/>
            <person name="Han X.H."/>
            <person name="Huang E.J."/>
            <person name="Li L.F."/>
            <person name="Wei W."/>
            <person name="Gao Y.C."/>
            <person name="Liu J.Z."/>
            <person name="Shao H.Z."/>
            <person name="Wang X."/>
            <person name="Wang C.C."/>
            <person name="Yang T.C."/>
            <person name="Huo Q.B."/>
            <person name="Li W."/>
            <person name="Chen H.Y."/>
            <person name="Chen S.E."/>
            <person name="Zhou L.G."/>
            <person name="Ni X.B."/>
            <person name="Tian J.H."/>
            <person name="Sheng Y."/>
            <person name="Liu T."/>
            <person name="Pan Y.S."/>
            <person name="Xia L.Y."/>
            <person name="Li J."/>
            <person name="Zhao F."/>
            <person name="Cao W.C."/>
        </authorList>
    </citation>
    <scope>NUCLEOTIDE SEQUENCE [LARGE SCALE GENOMIC DNA]</scope>
    <source>
        <strain evidence="3">HaeL-2018</strain>
    </source>
</reference>
<accession>A0A9J6GXW2</accession>
<sequence length="191" mass="20622">MGATVSSVNVVLLAALASCSLLSRTGAEASPEVTAKAVLVACQELPSESSPSGSAVEGFLSSKPTLTGCKRKLGIVLRINNTGQYESEDLYVFLDEAIDQTTNESVKLLEPIVVKMHQHPVVLAHAFHYLGSVCGKLAETVYTAKNLTEPDSLGACYSNDLSGFQCGYDEDDMFPKVRRQWRSVEHFFSSV</sequence>
<evidence type="ECO:0000256" key="1">
    <source>
        <dbReference type="SAM" id="SignalP"/>
    </source>
</evidence>
<name>A0A9J6GXW2_HAELO</name>
<keyword evidence="1" id="KW-0732">Signal</keyword>
<proteinExistence type="predicted"/>
<feature type="chain" id="PRO_5039897649" description="Generative cell specific-1/HAP2 domain-containing protein" evidence="1">
    <location>
        <begin position="28"/>
        <end position="191"/>
    </location>
</feature>
<dbReference type="Proteomes" id="UP000821853">
    <property type="component" value="Chromosome 8"/>
</dbReference>
<feature type="domain" description="Generative cell specific-1/HAP2" evidence="2">
    <location>
        <begin position="68"/>
        <end position="168"/>
    </location>
</feature>
<feature type="signal peptide" evidence="1">
    <location>
        <begin position="1"/>
        <end position="27"/>
    </location>
</feature>
<comment type="caution">
    <text evidence="3">The sequence shown here is derived from an EMBL/GenBank/DDBJ whole genome shotgun (WGS) entry which is preliminary data.</text>
</comment>
<dbReference type="Pfam" id="PF10699">
    <property type="entry name" value="HAP2-GCS1"/>
    <property type="match status" value="1"/>
</dbReference>
<dbReference type="EMBL" id="JABSTR010000010">
    <property type="protein sequence ID" value="KAH9380314.1"/>
    <property type="molecule type" value="Genomic_DNA"/>
</dbReference>
<evidence type="ECO:0000259" key="2">
    <source>
        <dbReference type="Pfam" id="PF10699"/>
    </source>
</evidence>
<dbReference type="OrthoDB" id="44061at2759"/>